<dbReference type="RefSeq" id="WP_369017836.1">
    <property type="nucleotide sequence ID" value="NZ_CP121689.1"/>
</dbReference>
<dbReference type="CDD" id="cd13138">
    <property type="entry name" value="MATE_yoeA_like"/>
    <property type="match status" value="1"/>
</dbReference>
<dbReference type="EMBL" id="CP121689">
    <property type="protein sequence ID" value="WZL75686.1"/>
    <property type="molecule type" value="Genomic_DNA"/>
</dbReference>
<dbReference type="PANTHER" id="PTHR43298">
    <property type="entry name" value="MULTIDRUG RESISTANCE PROTEIN NORM-RELATED"/>
    <property type="match status" value="1"/>
</dbReference>
<feature type="transmembrane region" description="Helical" evidence="10">
    <location>
        <begin position="288"/>
        <end position="310"/>
    </location>
</feature>
<dbReference type="InterPro" id="IPR048279">
    <property type="entry name" value="MdtK-like"/>
</dbReference>
<evidence type="ECO:0000256" key="4">
    <source>
        <dbReference type="ARBA" id="ARBA00022475"/>
    </source>
</evidence>
<feature type="transmembrane region" description="Helical" evidence="10">
    <location>
        <begin position="96"/>
        <end position="121"/>
    </location>
</feature>
<feature type="transmembrane region" description="Helical" evidence="10">
    <location>
        <begin position="242"/>
        <end position="268"/>
    </location>
</feature>
<evidence type="ECO:0000313" key="11">
    <source>
        <dbReference type="EMBL" id="WZL75686.1"/>
    </source>
</evidence>
<keyword evidence="2" id="KW-0813">Transport</keyword>
<evidence type="ECO:0000256" key="8">
    <source>
        <dbReference type="ARBA" id="ARBA00023136"/>
    </source>
</evidence>
<feature type="transmembrane region" description="Helical" evidence="10">
    <location>
        <begin position="18"/>
        <end position="38"/>
    </location>
</feature>
<organism evidence="11 12">
    <name type="scientific">Thermatribacter velox</name>
    <dbReference type="NCBI Taxonomy" id="3039681"/>
    <lineage>
        <taxon>Bacteria</taxon>
        <taxon>Pseudomonadati</taxon>
        <taxon>Atribacterota</taxon>
        <taxon>Atribacteria</taxon>
        <taxon>Atribacterales</taxon>
        <taxon>Thermatribacteraceae</taxon>
        <taxon>Thermatribacter</taxon>
    </lineage>
</organism>
<name>A0ABZ2YBP8_9BACT</name>
<evidence type="ECO:0000256" key="9">
    <source>
        <dbReference type="ARBA" id="ARBA00031636"/>
    </source>
</evidence>
<keyword evidence="3" id="KW-0050">Antiport</keyword>
<dbReference type="PANTHER" id="PTHR43298:SF2">
    <property type="entry name" value="FMN_FAD EXPORTER YEEO-RELATED"/>
    <property type="match status" value="1"/>
</dbReference>
<dbReference type="NCBIfam" id="TIGR00797">
    <property type="entry name" value="matE"/>
    <property type="match status" value="1"/>
</dbReference>
<reference evidence="11 12" key="1">
    <citation type="submission" date="2023-03" db="EMBL/GenBank/DDBJ databases">
        <title>Novel Species.</title>
        <authorList>
            <person name="Ma S."/>
        </authorList>
    </citation>
    <scope>NUCLEOTIDE SEQUENCE [LARGE SCALE GENOMIC DNA]</scope>
    <source>
        <strain evidence="11 12">B11</strain>
    </source>
</reference>
<evidence type="ECO:0000256" key="6">
    <source>
        <dbReference type="ARBA" id="ARBA00022989"/>
    </source>
</evidence>
<evidence type="ECO:0000256" key="5">
    <source>
        <dbReference type="ARBA" id="ARBA00022692"/>
    </source>
</evidence>
<feature type="transmembrane region" description="Helical" evidence="10">
    <location>
        <begin position="196"/>
        <end position="221"/>
    </location>
</feature>
<feature type="transmembrane region" description="Helical" evidence="10">
    <location>
        <begin position="421"/>
        <end position="441"/>
    </location>
</feature>
<feature type="transmembrane region" description="Helical" evidence="10">
    <location>
        <begin position="395"/>
        <end position="415"/>
    </location>
</feature>
<protein>
    <recommendedName>
        <fullName evidence="9">Multidrug-efflux transporter</fullName>
    </recommendedName>
</protein>
<accession>A0ABZ2YBP8</accession>
<feature type="transmembrane region" description="Helical" evidence="10">
    <location>
        <begin position="58"/>
        <end position="84"/>
    </location>
</feature>
<evidence type="ECO:0000256" key="7">
    <source>
        <dbReference type="ARBA" id="ARBA00023065"/>
    </source>
</evidence>
<keyword evidence="7" id="KW-0406">Ion transport</keyword>
<gene>
    <name evidence="11" type="ORF">QBE54_08850</name>
</gene>
<evidence type="ECO:0000256" key="1">
    <source>
        <dbReference type="ARBA" id="ARBA00004651"/>
    </source>
</evidence>
<dbReference type="InterPro" id="IPR002528">
    <property type="entry name" value="MATE_fam"/>
</dbReference>
<evidence type="ECO:0000313" key="12">
    <source>
        <dbReference type="Proteomes" id="UP001461341"/>
    </source>
</evidence>
<dbReference type="PIRSF" id="PIRSF006603">
    <property type="entry name" value="DinF"/>
    <property type="match status" value="1"/>
</dbReference>
<comment type="subcellular location">
    <subcellularLocation>
        <location evidence="1">Cell membrane</location>
        <topology evidence="1">Multi-pass membrane protein</topology>
    </subcellularLocation>
</comment>
<evidence type="ECO:0000256" key="2">
    <source>
        <dbReference type="ARBA" id="ARBA00022448"/>
    </source>
</evidence>
<proteinExistence type="predicted"/>
<keyword evidence="6 10" id="KW-1133">Transmembrane helix</keyword>
<feature type="transmembrane region" description="Helical" evidence="10">
    <location>
        <begin position="322"/>
        <end position="342"/>
    </location>
</feature>
<feature type="transmembrane region" description="Helical" evidence="10">
    <location>
        <begin position="362"/>
        <end position="383"/>
    </location>
</feature>
<dbReference type="InterPro" id="IPR050222">
    <property type="entry name" value="MATE_MdtK"/>
</dbReference>
<dbReference type="Pfam" id="PF01554">
    <property type="entry name" value="MatE"/>
    <property type="match status" value="2"/>
</dbReference>
<keyword evidence="5 10" id="KW-0812">Transmembrane</keyword>
<dbReference type="Proteomes" id="UP001461341">
    <property type="component" value="Chromosome"/>
</dbReference>
<keyword evidence="4" id="KW-1003">Cell membrane</keyword>
<evidence type="ECO:0000256" key="10">
    <source>
        <dbReference type="SAM" id="Phobius"/>
    </source>
</evidence>
<evidence type="ECO:0000256" key="3">
    <source>
        <dbReference type="ARBA" id="ARBA00022449"/>
    </source>
</evidence>
<feature type="transmembrane region" description="Helical" evidence="10">
    <location>
        <begin position="141"/>
        <end position="159"/>
    </location>
</feature>
<feature type="transmembrane region" description="Helical" evidence="10">
    <location>
        <begin position="171"/>
        <end position="190"/>
    </location>
</feature>
<keyword evidence="8 10" id="KW-0472">Membrane</keyword>
<keyword evidence="12" id="KW-1185">Reference proteome</keyword>
<sequence>MRPKNITDFTQGSIPRHLILFSLPMLAGNLLQTFYNTVDSIWVGRFLGAEALGAVSVGFPVLFILISFVFGLGMGANIMVAQYLGARRDDEVQKTVINALVLLTLLGIVLAFVGINLHLAILNAIRTPETIKQLASQYLTIIFWGLPFLFLYNAISSILRGMGDAKTPLYLLIYATIINIVLDPLMILGIGPFPPLGVAGAALATTIAQGVSGLIGLFILFKLNIVSFSRKSGWRDWPTITTMFRLGMPAGVQQSIVSLGILAMTSLVNLFGEKVVAAYGAATRIDQFSFLPAMTISVAISSVAGQNLGFGDYQRSREVFRWGTIIAFCFALPIAALVFFGAENLIRIFITEEGVIAIGKEYLQIVSFSYIPFSLMFAVNGFLRGAGDTLQTMINTLISLWLIRLPLSWLLAIYFGLGARGIWIGMATGPVAGFLVALAYYRSGRWENKVLVKKEIPDQRNQEELLASQ</sequence>